<dbReference type="GO" id="GO:0005507">
    <property type="term" value="F:copper ion binding"/>
    <property type="evidence" value="ECO:0007669"/>
    <property type="project" value="TreeGrafter"/>
</dbReference>
<dbReference type="Pfam" id="PF03091">
    <property type="entry name" value="CutA1"/>
    <property type="match status" value="1"/>
</dbReference>
<organism evidence="2 3">
    <name type="scientific">Providencia rustigianii DSM 4541</name>
    <dbReference type="NCBI Taxonomy" id="500637"/>
    <lineage>
        <taxon>Bacteria</taxon>
        <taxon>Pseudomonadati</taxon>
        <taxon>Pseudomonadota</taxon>
        <taxon>Gammaproteobacteria</taxon>
        <taxon>Enterobacterales</taxon>
        <taxon>Morganellaceae</taxon>
        <taxon>Providencia</taxon>
    </lineage>
</organism>
<evidence type="ECO:0000313" key="3">
    <source>
        <dbReference type="Proteomes" id="UP000005512"/>
    </source>
</evidence>
<dbReference type="InterPro" id="IPR015867">
    <property type="entry name" value="N-reg_PII/ATP_PRibTrfase_C"/>
</dbReference>
<dbReference type="SUPFAM" id="SSF54913">
    <property type="entry name" value="GlnB-like"/>
    <property type="match status" value="1"/>
</dbReference>
<protein>
    <submittedName>
        <fullName evidence="2">Divalent cation tolerance protein, CutA1 family</fullName>
    </submittedName>
</protein>
<evidence type="ECO:0000256" key="1">
    <source>
        <dbReference type="ARBA" id="ARBA00010169"/>
    </source>
</evidence>
<dbReference type="AlphaFoldDB" id="D1NZF7"/>
<dbReference type="InterPro" id="IPR004323">
    <property type="entry name" value="Ion_tolerance_CutA"/>
</dbReference>
<reference evidence="2" key="1">
    <citation type="submission" date="2009-12" db="EMBL/GenBank/DDBJ databases">
        <authorList>
            <person name="Weinstock G."/>
            <person name="Sodergren E."/>
            <person name="Clifton S."/>
            <person name="Fulton L."/>
            <person name="Fulton B."/>
            <person name="Courtney L."/>
            <person name="Fronick C."/>
            <person name="Harrison M."/>
            <person name="Strong C."/>
            <person name="Farmer C."/>
            <person name="Delahaunty K."/>
            <person name="Markovic C."/>
            <person name="Hall O."/>
            <person name="Minx P."/>
            <person name="Tomlinson C."/>
            <person name="Mitreva M."/>
            <person name="Nelson J."/>
            <person name="Hou S."/>
            <person name="Wollam A."/>
            <person name="Pepin K.H."/>
            <person name="Johnson M."/>
            <person name="Bhonagiri V."/>
            <person name="Nash W.E."/>
            <person name="Warren W."/>
            <person name="Chinwalla A."/>
            <person name="Mardis E.R."/>
            <person name="Wilson R.K."/>
        </authorList>
    </citation>
    <scope>NUCLEOTIDE SEQUENCE [LARGE SCALE GENOMIC DNA]</scope>
    <source>
        <strain evidence="2">DSM 4541</strain>
    </source>
</reference>
<accession>D1NZF7</accession>
<keyword evidence="3" id="KW-1185">Reference proteome</keyword>
<dbReference type="PANTHER" id="PTHR23419:SF8">
    <property type="entry name" value="FI09726P"/>
    <property type="match status" value="1"/>
</dbReference>
<dbReference type="GO" id="GO:0010038">
    <property type="term" value="P:response to metal ion"/>
    <property type="evidence" value="ECO:0007669"/>
    <property type="project" value="InterPro"/>
</dbReference>
<dbReference type="Proteomes" id="UP000005512">
    <property type="component" value="Unassembled WGS sequence"/>
</dbReference>
<dbReference type="InterPro" id="IPR011322">
    <property type="entry name" value="N-reg_PII-like_a/b"/>
</dbReference>
<comment type="caution">
    <text evidence="2">The sequence shown here is derived from an EMBL/GenBank/DDBJ whole genome shotgun (WGS) entry which is preliminary data.</text>
</comment>
<comment type="similarity">
    <text evidence="1">Belongs to the CutA family.</text>
</comment>
<dbReference type="EMBL" id="ABXV02000013">
    <property type="protein sequence ID" value="EFB73223.1"/>
    <property type="molecule type" value="Genomic_DNA"/>
</dbReference>
<dbReference type="eggNOG" id="COG1324">
    <property type="taxonomic scope" value="Bacteria"/>
</dbReference>
<dbReference type="PANTHER" id="PTHR23419">
    <property type="entry name" value="DIVALENT CATION TOLERANCE CUTA-RELATED"/>
    <property type="match status" value="1"/>
</dbReference>
<sequence length="130" mass="14864">MAVYRNKTITLKEIKMTLNDTHYKNPQQPCIVLCTTNTHDSAIKITQHLLNNRLAACVSLLPQVTSVYLWKGAVTEDNEILLLIKSTIANQQALFDAIREIHPYETPELICLDPSQVEDNYLQWLVNSVR</sequence>
<dbReference type="HOGENOM" id="CLU_098807_3_0_6"/>
<dbReference type="Gene3D" id="3.30.70.120">
    <property type="match status" value="1"/>
</dbReference>
<dbReference type="STRING" id="500637.PROVRUST_05311"/>
<evidence type="ECO:0000313" key="2">
    <source>
        <dbReference type="EMBL" id="EFB73223.1"/>
    </source>
</evidence>
<gene>
    <name evidence="2" type="ORF">PROVRUST_05311</name>
</gene>
<proteinExistence type="inferred from homology"/>
<name>D1NZF7_9GAMM</name>